<keyword evidence="3" id="KW-1185">Reference proteome</keyword>
<feature type="compositionally biased region" description="Basic and acidic residues" evidence="1">
    <location>
        <begin position="80"/>
        <end position="90"/>
    </location>
</feature>
<proteinExistence type="predicted"/>
<accession>A0A4S8IZG7</accession>
<sequence>MFQLPMLPPLVILPRVVRGIPPSSTVDGTYAAAMPTSKSHQATAIHHNPHRRLGLHLRRPLLLSYPRKPIEVRRQRKREKGVMEGGKKQDAGAPAKSSSSFTSSSSPSGFFSSVFPPPSTVMAKDSSQSDLYWTLSKQRADGSIGNAQGAATDLINICKLRWMWFRLTTVFEMANHREVQPKGKQHGARMANQLIPVNLKNQPISAHLCTMVVVISMSLLHPTKSLELQKVIKLMKGMVRVTQTLPTEVNGGKVVGRATAIPVIGSHLVSSYGSPLKHQRKSGFDLFLGV</sequence>
<gene>
    <name evidence="2" type="ORF">C4D60_Mb10t24650</name>
</gene>
<dbReference type="STRING" id="52838.A0A4S8IZG7"/>
<protein>
    <submittedName>
        <fullName evidence="2">Uncharacterized protein</fullName>
    </submittedName>
</protein>
<dbReference type="EMBL" id="PYDT01000008">
    <property type="protein sequence ID" value="THU54397.1"/>
    <property type="molecule type" value="Genomic_DNA"/>
</dbReference>
<organism evidence="2 3">
    <name type="scientific">Musa balbisiana</name>
    <name type="common">Banana</name>
    <dbReference type="NCBI Taxonomy" id="52838"/>
    <lineage>
        <taxon>Eukaryota</taxon>
        <taxon>Viridiplantae</taxon>
        <taxon>Streptophyta</taxon>
        <taxon>Embryophyta</taxon>
        <taxon>Tracheophyta</taxon>
        <taxon>Spermatophyta</taxon>
        <taxon>Magnoliopsida</taxon>
        <taxon>Liliopsida</taxon>
        <taxon>Zingiberales</taxon>
        <taxon>Musaceae</taxon>
        <taxon>Musa</taxon>
    </lineage>
</organism>
<dbReference type="Proteomes" id="UP000317650">
    <property type="component" value="Chromosome 10"/>
</dbReference>
<reference evidence="2 3" key="1">
    <citation type="journal article" date="2019" name="Nat. Plants">
        <title>Genome sequencing of Musa balbisiana reveals subgenome evolution and function divergence in polyploid bananas.</title>
        <authorList>
            <person name="Yao X."/>
        </authorList>
    </citation>
    <scope>NUCLEOTIDE SEQUENCE [LARGE SCALE GENOMIC DNA]</scope>
    <source>
        <strain evidence="3">cv. DH-PKW</strain>
        <tissue evidence="2">Leaves</tissue>
    </source>
</reference>
<dbReference type="AlphaFoldDB" id="A0A4S8IZG7"/>
<feature type="region of interest" description="Disordered" evidence="1">
    <location>
        <begin position="68"/>
        <end position="109"/>
    </location>
</feature>
<evidence type="ECO:0000256" key="1">
    <source>
        <dbReference type="SAM" id="MobiDB-lite"/>
    </source>
</evidence>
<feature type="compositionally biased region" description="Low complexity" evidence="1">
    <location>
        <begin position="97"/>
        <end position="109"/>
    </location>
</feature>
<comment type="caution">
    <text evidence="2">The sequence shown here is derived from an EMBL/GenBank/DDBJ whole genome shotgun (WGS) entry which is preliminary data.</text>
</comment>
<evidence type="ECO:0000313" key="2">
    <source>
        <dbReference type="EMBL" id="THU54397.1"/>
    </source>
</evidence>
<name>A0A4S8IZG7_MUSBA</name>
<evidence type="ECO:0000313" key="3">
    <source>
        <dbReference type="Proteomes" id="UP000317650"/>
    </source>
</evidence>